<gene>
    <name evidence="1" type="ORF">GCM10011396_19300</name>
</gene>
<reference evidence="1" key="2">
    <citation type="submission" date="2020-09" db="EMBL/GenBank/DDBJ databases">
        <authorList>
            <person name="Sun Q."/>
            <person name="Zhou Y."/>
        </authorList>
    </citation>
    <scope>NUCLEOTIDE SEQUENCE</scope>
    <source>
        <strain evidence="1">CGMCC 1.10998</strain>
    </source>
</reference>
<dbReference type="Proteomes" id="UP000637423">
    <property type="component" value="Unassembled WGS sequence"/>
</dbReference>
<protein>
    <submittedName>
        <fullName evidence="1">Uncharacterized protein</fullName>
    </submittedName>
</protein>
<reference evidence="1" key="1">
    <citation type="journal article" date="2014" name="Int. J. Syst. Evol. Microbiol.">
        <title>Complete genome sequence of Corynebacterium casei LMG S-19264T (=DSM 44701T), isolated from a smear-ripened cheese.</title>
        <authorList>
            <consortium name="US DOE Joint Genome Institute (JGI-PGF)"/>
            <person name="Walter F."/>
            <person name="Albersmeier A."/>
            <person name="Kalinowski J."/>
            <person name="Ruckert C."/>
        </authorList>
    </citation>
    <scope>NUCLEOTIDE SEQUENCE</scope>
    <source>
        <strain evidence="1">CGMCC 1.10998</strain>
    </source>
</reference>
<dbReference type="AlphaFoldDB" id="A0A916UG51"/>
<dbReference type="EMBL" id="BMED01000002">
    <property type="protein sequence ID" value="GGC72317.1"/>
    <property type="molecule type" value="Genomic_DNA"/>
</dbReference>
<name>A0A916UG51_9BURK</name>
<evidence type="ECO:0000313" key="2">
    <source>
        <dbReference type="Proteomes" id="UP000637423"/>
    </source>
</evidence>
<keyword evidence="2" id="KW-1185">Reference proteome</keyword>
<evidence type="ECO:0000313" key="1">
    <source>
        <dbReference type="EMBL" id="GGC72317.1"/>
    </source>
</evidence>
<accession>A0A916UG51</accession>
<organism evidence="1 2">
    <name type="scientific">Undibacterium terreum</name>
    <dbReference type="NCBI Taxonomy" id="1224302"/>
    <lineage>
        <taxon>Bacteria</taxon>
        <taxon>Pseudomonadati</taxon>
        <taxon>Pseudomonadota</taxon>
        <taxon>Betaproteobacteria</taxon>
        <taxon>Burkholderiales</taxon>
        <taxon>Oxalobacteraceae</taxon>
        <taxon>Undibacterium</taxon>
    </lineage>
</organism>
<proteinExistence type="predicted"/>
<sequence>MSDTTFNVSLFEDRPFFERALRLGVQQGVIDQAKIAAIETDAPKGMVQIAEAFGSKYLRPEIETARKRIVNLVSLYLSETSNGDLQLAAKLIRDNSFLSLSRGGSGLIKALFAMPEYALLGREEKGRVEDFLEFWSRKESQIDYQKALAQRKANLLEIEAGFWFGAQLGMEKADLQEQDADAESVIRTVMLLRLAGKTDTSVLNQVEFAALLDSMRAKGAKVSKVPKAGKTAKAKAAEIPEKYRAIAERIQKEVGERDLPRIQDMEMSLDRLVYELKDRYFLGDYEVEDTSEYDALVSKEWTKVTKGKSDIDSLLTLFLCLSADLPPKTSLTEAGAKKLVKKLRDEGFNPDAATDFIKTAAPHEKQESLLADWEEFVEEANNYLMDDWDSNYTGAMRFLRENCYIEKAAKK</sequence>
<comment type="caution">
    <text evidence="1">The sequence shown here is derived from an EMBL/GenBank/DDBJ whole genome shotgun (WGS) entry which is preliminary data.</text>
</comment>
<dbReference type="RefSeq" id="WP_188565861.1">
    <property type="nucleotide sequence ID" value="NZ_BMED01000002.1"/>
</dbReference>